<name>A0A1Y5P530_9MYCO</name>
<organism evidence="1">
    <name type="scientific">uncultured Mycobacterium sp</name>
    <dbReference type="NCBI Taxonomy" id="171292"/>
    <lineage>
        <taxon>Bacteria</taxon>
        <taxon>Bacillati</taxon>
        <taxon>Actinomycetota</taxon>
        <taxon>Actinomycetes</taxon>
        <taxon>Mycobacteriales</taxon>
        <taxon>Mycobacteriaceae</taxon>
        <taxon>Mycobacterium</taxon>
        <taxon>environmental samples</taxon>
    </lineage>
</organism>
<gene>
    <name evidence="1" type="ORF">MHPYR_180053</name>
</gene>
<protein>
    <submittedName>
        <fullName evidence="1">Gp14</fullName>
    </submittedName>
</protein>
<dbReference type="EMBL" id="FLQS01000010">
    <property type="protein sequence ID" value="SBS73773.1"/>
    <property type="molecule type" value="Genomic_DNA"/>
</dbReference>
<reference evidence="1" key="1">
    <citation type="submission" date="2016-03" db="EMBL/GenBank/DDBJ databases">
        <authorList>
            <person name="Ploux O."/>
        </authorList>
    </citation>
    <scope>NUCLEOTIDE SEQUENCE</scope>
    <source>
        <strain evidence="1">UC10</strain>
    </source>
</reference>
<dbReference type="AlphaFoldDB" id="A0A1Y5P530"/>
<proteinExistence type="predicted"/>
<accession>A0A1Y5P530</accession>
<sequence>MSDEQPEESRPMKPEEARAQEAEFFGVATGYDYDIGDGQTWTLPYPRYLPPKMRMRYLEHLRVVNEDLDQEQYDHPVTGKRSKRSVFPLRMKLAITKENPKGLIDEDEMLCVALMGQETYDRFLAAGGVPGQVQARWQLMNRQMEERLRRDPQFP</sequence>
<evidence type="ECO:0000313" key="1">
    <source>
        <dbReference type="EMBL" id="SBS73773.1"/>
    </source>
</evidence>